<protein>
    <submittedName>
        <fullName evidence="2">Uncharacterized protein</fullName>
    </submittedName>
</protein>
<keyword evidence="1" id="KW-1133">Transmembrane helix</keyword>
<dbReference type="AlphaFoldDB" id="A0A455SJ66"/>
<feature type="transmembrane region" description="Helical" evidence="1">
    <location>
        <begin position="58"/>
        <end position="82"/>
    </location>
</feature>
<feature type="transmembrane region" description="Helical" evidence="1">
    <location>
        <begin position="209"/>
        <end position="229"/>
    </location>
</feature>
<proteinExistence type="predicted"/>
<feature type="transmembrane region" description="Helical" evidence="1">
    <location>
        <begin position="111"/>
        <end position="132"/>
    </location>
</feature>
<gene>
    <name evidence="2" type="ORF">KTC_21120</name>
</gene>
<evidence type="ECO:0000313" key="2">
    <source>
        <dbReference type="EMBL" id="BBH87361.1"/>
    </source>
</evidence>
<sequence length="362" mass="41471">MKIPYLLLRLYPRRWRERYEEEMIELLKQHHVTPITCFDLFLGALDARFDPHYKSERSLFPGGSLSMSVLVFISSFILYSVVLGTWQSLMNPISLTMELPIYETVSVTSKLVQVVTLLFLPCITFFFMARTMKRAWVERKRRRFFILLGGVLLPFLVTIGLLFSLRSIGVPLISGLPMLWGLEYLFCNVLLLVFGIVDSVTIRQRRLLLFAAIFFVAVMAIQFGARQVYHSSLDFSTLIGNALYTSVYPYMVLALGKAQPNRKNLKLMLITGSVLFALLAPLPFLLLLGTWKTAFSTPYYPQSIDALHRFMGVLPLTVSFSLAMLLFLCIMLVTLFRGYLAYFSRKKEIHAGQPGVQEQLQR</sequence>
<name>A0A455SJ66_9CHLR</name>
<feature type="transmembrane region" description="Helical" evidence="1">
    <location>
        <begin position="177"/>
        <end position="197"/>
    </location>
</feature>
<keyword evidence="1" id="KW-0812">Transmembrane</keyword>
<organism evidence="2">
    <name type="scientific">Thermosporothrix sp. COM3</name>
    <dbReference type="NCBI Taxonomy" id="2490863"/>
    <lineage>
        <taxon>Bacteria</taxon>
        <taxon>Bacillati</taxon>
        <taxon>Chloroflexota</taxon>
        <taxon>Ktedonobacteria</taxon>
        <taxon>Ktedonobacterales</taxon>
        <taxon>Thermosporotrichaceae</taxon>
        <taxon>Thermosporothrix</taxon>
    </lineage>
</organism>
<keyword evidence="1" id="KW-0472">Membrane</keyword>
<reference evidence="2" key="1">
    <citation type="submission" date="2018-12" db="EMBL/GenBank/DDBJ databases">
        <title>Novel natural products biosynthetic potential of the class Ktedonobacteria.</title>
        <authorList>
            <person name="Zheng Y."/>
            <person name="Saitou A."/>
            <person name="Wang C.M."/>
            <person name="Toyoda A."/>
            <person name="Minakuchi Y."/>
            <person name="Sekiguchi Y."/>
            <person name="Ueda K."/>
            <person name="Takano H."/>
            <person name="Sakai Y."/>
            <person name="Yokota A."/>
            <person name="Yabe S."/>
        </authorList>
    </citation>
    <scope>NUCLEOTIDE SEQUENCE</scope>
    <source>
        <strain evidence="2">COM3</strain>
    </source>
</reference>
<feature type="transmembrane region" description="Helical" evidence="1">
    <location>
        <begin position="311"/>
        <end position="336"/>
    </location>
</feature>
<feature type="transmembrane region" description="Helical" evidence="1">
    <location>
        <begin position="235"/>
        <end position="255"/>
    </location>
</feature>
<evidence type="ECO:0000256" key="1">
    <source>
        <dbReference type="SAM" id="Phobius"/>
    </source>
</evidence>
<feature type="transmembrane region" description="Helical" evidence="1">
    <location>
        <begin position="267"/>
        <end position="291"/>
    </location>
</feature>
<dbReference type="EMBL" id="AP019376">
    <property type="protein sequence ID" value="BBH87361.1"/>
    <property type="molecule type" value="Genomic_DNA"/>
</dbReference>
<feature type="transmembrane region" description="Helical" evidence="1">
    <location>
        <begin position="144"/>
        <end position="165"/>
    </location>
</feature>
<accession>A0A455SJ66</accession>